<feature type="region of interest" description="Disordered" evidence="1">
    <location>
        <begin position="260"/>
        <end position="284"/>
    </location>
</feature>
<evidence type="ECO:0000313" key="3">
    <source>
        <dbReference type="Proteomes" id="UP001291926"/>
    </source>
</evidence>
<feature type="compositionally biased region" description="Polar residues" evidence="1">
    <location>
        <begin position="269"/>
        <end position="284"/>
    </location>
</feature>
<name>A0ABR0CP79_9LAMI</name>
<comment type="caution">
    <text evidence="2">The sequence shown here is derived from an EMBL/GenBank/DDBJ whole genome shotgun (WGS) entry which is preliminary data.</text>
</comment>
<organism evidence="2 3">
    <name type="scientific">Penstemon davidsonii</name>
    <dbReference type="NCBI Taxonomy" id="160366"/>
    <lineage>
        <taxon>Eukaryota</taxon>
        <taxon>Viridiplantae</taxon>
        <taxon>Streptophyta</taxon>
        <taxon>Embryophyta</taxon>
        <taxon>Tracheophyta</taxon>
        <taxon>Spermatophyta</taxon>
        <taxon>Magnoliopsida</taxon>
        <taxon>eudicotyledons</taxon>
        <taxon>Gunneridae</taxon>
        <taxon>Pentapetalae</taxon>
        <taxon>asterids</taxon>
        <taxon>lamiids</taxon>
        <taxon>Lamiales</taxon>
        <taxon>Plantaginaceae</taxon>
        <taxon>Cheloneae</taxon>
        <taxon>Penstemon</taxon>
    </lineage>
</organism>
<evidence type="ECO:0000256" key="1">
    <source>
        <dbReference type="SAM" id="MobiDB-lite"/>
    </source>
</evidence>
<dbReference type="Proteomes" id="UP001291926">
    <property type="component" value="Unassembled WGS sequence"/>
</dbReference>
<feature type="region of interest" description="Disordered" evidence="1">
    <location>
        <begin position="308"/>
        <end position="328"/>
    </location>
</feature>
<gene>
    <name evidence="2" type="ORF">RD792_014092</name>
</gene>
<dbReference type="PANTHER" id="PTHR34222">
    <property type="entry name" value="GAG_PRE-INTEGRS DOMAIN-CONTAINING PROTEIN"/>
    <property type="match status" value="1"/>
</dbReference>
<keyword evidence="3" id="KW-1185">Reference proteome</keyword>
<evidence type="ECO:0000313" key="2">
    <source>
        <dbReference type="EMBL" id="KAK4478604.1"/>
    </source>
</evidence>
<proteinExistence type="predicted"/>
<accession>A0ABR0CP79</accession>
<dbReference type="PANTHER" id="PTHR34222:SF99">
    <property type="entry name" value="PROTEIN, PUTATIVE-RELATED"/>
    <property type="match status" value="1"/>
</dbReference>
<dbReference type="EMBL" id="JAYDYQ010002687">
    <property type="protein sequence ID" value="KAK4478604.1"/>
    <property type="molecule type" value="Genomic_DNA"/>
</dbReference>
<protein>
    <submittedName>
        <fullName evidence="2">Uncharacterized protein</fullName>
    </submittedName>
</protein>
<sequence length="494" mass="55639">MVKTHSKEKAEATTSFQKRSGERKKLKTLLERYTKILEYPFDDAIQQLIGTYGEKCFEAPSLDIIDWMNFAVFLNAWNLNSHEFNFPNMDNSGLGTWNFVNLLLKKYVMATIESAGPILSSPGNNLSILVQMESLSHTRSQLLLMDPLPDVTKAFSLVSQEETQRAVQSILLPHDNNNSMAFATKSAPIFTSPRPMSTNPSFQSNTFRPPLQSPYNTFRPPSRPPFNPNRPNIPYCTHCQMPGHTINTCFKIHGFPPGYRPPNPRFPNQPTTKINNLSSDTQYSTPSVQNLLQHMTPEQYSQLSQLFSHDTNNPQQPQHPSTTTASHSCTINAQSGPDIFEEDWQGQTTKFSVLQRKALSTNDFAYDQTTQLMDLALYDMILSCASSLKIFSYVFYLYSQILNFCPLKVGRNLQSSSSGPDTRNGSLQLLHCTLCCTDVYFMSVAFNALSSQLVPVDKLPDYLHSAGGTTLLMITLLITRLMASRLIQERTHLS</sequence>
<reference evidence="2 3" key="1">
    <citation type="journal article" date="2023" name="bioRxiv">
        <title>Genome report: Whole genome sequence and annotation of Penstemon davidsonii.</title>
        <authorList>
            <person name="Ostevik K.L."/>
            <person name="Alabady M."/>
            <person name="Zhang M."/>
            <person name="Rausher M.D."/>
        </authorList>
    </citation>
    <scope>NUCLEOTIDE SEQUENCE [LARGE SCALE GENOMIC DNA]</scope>
    <source>
        <strain evidence="2">DNT005</strain>
        <tissue evidence="2">Whole leaf</tissue>
    </source>
</reference>